<dbReference type="Proteomes" id="UP000515121">
    <property type="component" value="Unplaced"/>
</dbReference>
<name>A0A6P5YW25_DURZI</name>
<evidence type="ECO:0000256" key="3">
    <source>
        <dbReference type="ARBA" id="ARBA00023315"/>
    </source>
</evidence>
<protein>
    <submittedName>
        <fullName evidence="5">Salutaridinol 7-O-acetyltransferase-like</fullName>
    </submittedName>
</protein>
<evidence type="ECO:0000256" key="2">
    <source>
        <dbReference type="ARBA" id="ARBA00022679"/>
    </source>
</evidence>
<dbReference type="Pfam" id="PF02458">
    <property type="entry name" value="Transferase"/>
    <property type="match status" value="1"/>
</dbReference>
<dbReference type="GO" id="GO:0016746">
    <property type="term" value="F:acyltransferase activity"/>
    <property type="evidence" value="ECO:0007669"/>
    <property type="project" value="UniProtKB-KW"/>
</dbReference>
<keyword evidence="4" id="KW-1185">Reference proteome</keyword>
<evidence type="ECO:0000313" key="4">
    <source>
        <dbReference type="Proteomes" id="UP000515121"/>
    </source>
</evidence>
<evidence type="ECO:0000313" key="5">
    <source>
        <dbReference type="RefSeq" id="XP_022744467.1"/>
    </source>
</evidence>
<comment type="similarity">
    <text evidence="1">Belongs to the plant acyltransferase family.</text>
</comment>
<dbReference type="GeneID" id="111295301"/>
<evidence type="ECO:0000256" key="1">
    <source>
        <dbReference type="ARBA" id="ARBA00009861"/>
    </source>
</evidence>
<sequence>MKVEILSRKTIKPSIPTPHHLRTFNLSLLDQDILGIHYCSVVFFYPSDNTSTTNATNMCSMSQKSQSLKNSLSKILLHFYPLAGQLKDAVTIDCNDQGACFIEATSGCHLTDFLTRPDPDLLKELIPSTDPNTIRSTLACILLVQLTSFTCGGTAVAVCVSQKFGDASSFCTFIRSWTAISSREYSRVVVPKLVGASFLPPLDALITSIPPPTIRNCTTKRFVFHEPQIANLKVKVAAAMGQQQHRVRNVEIVLAVILKCAAAASQSKYGSSRSMQSALLNVVNLRKRIVPPLPGNTVGNLIWKYAVMFQESDVELHQLVSKMKNEFTNVCNEKVKRIKSKKGYADVGESRKKIAQLLNGKLADMNTYTCTNLCGYPFYEMDFGWGKPVWVTSPSKFQNSIVLLDSKQDGALEAWVTLDEVEMAFFERNQELHAVASLNPSAFTNYSRM</sequence>
<reference evidence="5" key="1">
    <citation type="submission" date="2025-08" db="UniProtKB">
        <authorList>
            <consortium name="RefSeq"/>
        </authorList>
    </citation>
    <scope>IDENTIFICATION</scope>
    <source>
        <tissue evidence="5">Fruit stalk</tissue>
    </source>
</reference>
<dbReference type="PANTHER" id="PTHR31623">
    <property type="entry name" value="F21J9.9"/>
    <property type="match status" value="1"/>
</dbReference>
<organism evidence="4 5">
    <name type="scientific">Durio zibethinus</name>
    <name type="common">Durian</name>
    <dbReference type="NCBI Taxonomy" id="66656"/>
    <lineage>
        <taxon>Eukaryota</taxon>
        <taxon>Viridiplantae</taxon>
        <taxon>Streptophyta</taxon>
        <taxon>Embryophyta</taxon>
        <taxon>Tracheophyta</taxon>
        <taxon>Spermatophyta</taxon>
        <taxon>Magnoliopsida</taxon>
        <taxon>eudicotyledons</taxon>
        <taxon>Gunneridae</taxon>
        <taxon>Pentapetalae</taxon>
        <taxon>rosids</taxon>
        <taxon>malvids</taxon>
        <taxon>Malvales</taxon>
        <taxon>Malvaceae</taxon>
        <taxon>Helicteroideae</taxon>
        <taxon>Durio</taxon>
    </lineage>
</organism>
<dbReference type="PANTHER" id="PTHR31623:SF128">
    <property type="entry name" value="SALUTARIDINOL 7-O-ACETYLTRANSFERASE-LIKE"/>
    <property type="match status" value="1"/>
</dbReference>
<keyword evidence="2" id="KW-0808">Transferase</keyword>
<dbReference type="Gene3D" id="3.30.559.10">
    <property type="entry name" value="Chloramphenicol acetyltransferase-like domain"/>
    <property type="match status" value="2"/>
</dbReference>
<dbReference type="InterPro" id="IPR023213">
    <property type="entry name" value="CAT-like_dom_sf"/>
</dbReference>
<proteinExistence type="inferred from homology"/>
<dbReference type="KEGG" id="dzi:111295301"/>
<accession>A0A6P5YW25</accession>
<dbReference type="OrthoDB" id="671439at2759"/>
<gene>
    <name evidence="5" type="primary">LOC111295301</name>
</gene>
<dbReference type="AlphaFoldDB" id="A0A6P5YW25"/>
<keyword evidence="3" id="KW-0012">Acyltransferase</keyword>
<dbReference type="RefSeq" id="XP_022744467.1">
    <property type="nucleotide sequence ID" value="XM_022888732.1"/>
</dbReference>